<gene>
    <name evidence="1" type="ORF">WH159_12635</name>
</gene>
<dbReference type="RefSeq" id="WP_165890057.1">
    <property type="nucleotide sequence ID" value="NZ_JBBGZA010000001.1"/>
</dbReference>
<dbReference type="Proteomes" id="UP001380365">
    <property type="component" value="Unassembled WGS sequence"/>
</dbReference>
<evidence type="ECO:0000313" key="1">
    <source>
        <dbReference type="EMBL" id="MEJ5095381.1"/>
    </source>
</evidence>
<proteinExistence type="predicted"/>
<comment type="caution">
    <text evidence="1">The sequence shown here is derived from an EMBL/GenBank/DDBJ whole genome shotgun (WGS) entry which is preliminary data.</text>
</comment>
<dbReference type="EMBL" id="JBBGZA010000001">
    <property type="protein sequence ID" value="MEJ5095381.1"/>
    <property type="molecule type" value="Genomic_DNA"/>
</dbReference>
<protein>
    <submittedName>
        <fullName evidence="1">Uncharacterized protein</fullName>
    </submittedName>
</protein>
<keyword evidence="2" id="KW-1185">Reference proteome</keyword>
<name>A0ABU8Q780_9SPHN</name>
<evidence type="ECO:0000313" key="2">
    <source>
        <dbReference type="Proteomes" id="UP001380365"/>
    </source>
</evidence>
<organism evidence="1 2">
    <name type="scientific">Sphingomonas molluscorum</name>
    <dbReference type="NCBI Taxonomy" id="418184"/>
    <lineage>
        <taxon>Bacteria</taxon>
        <taxon>Pseudomonadati</taxon>
        <taxon>Pseudomonadota</taxon>
        <taxon>Alphaproteobacteria</taxon>
        <taxon>Sphingomonadales</taxon>
        <taxon>Sphingomonadaceae</taxon>
        <taxon>Sphingomonas</taxon>
    </lineage>
</organism>
<sequence length="55" mass="5505">MPQASARADKPRLGDAAARGQPAMDGFAAAALVLAQGTSRAEAATFGDQKYGGLV</sequence>
<accession>A0ABU8Q780</accession>
<reference evidence="1 2" key="1">
    <citation type="submission" date="2023-12" db="EMBL/GenBank/DDBJ databases">
        <title>Gut-associated functions are favored during microbiome assembly across C. elegans life.</title>
        <authorList>
            <person name="Zimmermann J."/>
        </authorList>
    </citation>
    <scope>NUCLEOTIDE SEQUENCE [LARGE SCALE GENOMIC DNA]</scope>
    <source>
        <strain evidence="1 2">JUb134</strain>
    </source>
</reference>